<feature type="domain" description="RNA polymerase sigma-70 region 4" evidence="6">
    <location>
        <begin position="133"/>
        <end position="180"/>
    </location>
</feature>
<evidence type="ECO:0000256" key="2">
    <source>
        <dbReference type="ARBA" id="ARBA00023015"/>
    </source>
</evidence>
<evidence type="ECO:0000256" key="5">
    <source>
        <dbReference type="SAM" id="MobiDB-lite"/>
    </source>
</evidence>
<dbReference type="EMBL" id="JWTB01000042">
    <property type="protein sequence ID" value="KIC63301.1"/>
    <property type="molecule type" value="Genomic_DNA"/>
</dbReference>
<dbReference type="InterPro" id="IPR014284">
    <property type="entry name" value="RNA_pol_sigma-70_dom"/>
</dbReference>
<dbReference type="InterPro" id="IPR039425">
    <property type="entry name" value="RNA_pol_sigma-70-like"/>
</dbReference>
<gene>
    <name evidence="7" type="ORF">RM50_18610</name>
</gene>
<organism evidence="7 8">
    <name type="scientific">Pseudarthrobacter phenanthrenivorans</name>
    <name type="common">Arthrobacter phenanthrenivorans</name>
    <dbReference type="NCBI Taxonomy" id="361575"/>
    <lineage>
        <taxon>Bacteria</taxon>
        <taxon>Bacillati</taxon>
        <taxon>Actinomycetota</taxon>
        <taxon>Actinomycetes</taxon>
        <taxon>Micrococcales</taxon>
        <taxon>Micrococcaceae</taxon>
        <taxon>Pseudarthrobacter</taxon>
    </lineage>
</organism>
<dbReference type="SUPFAM" id="SSF88659">
    <property type="entry name" value="Sigma3 and sigma4 domains of RNA polymerase sigma factors"/>
    <property type="match status" value="1"/>
</dbReference>
<dbReference type="PANTHER" id="PTHR43133">
    <property type="entry name" value="RNA POLYMERASE ECF-TYPE SIGMA FACTO"/>
    <property type="match status" value="1"/>
</dbReference>
<dbReference type="InterPro" id="IPR007630">
    <property type="entry name" value="RNA_pol_sigma70_r4"/>
</dbReference>
<keyword evidence="4" id="KW-0804">Transcription</keyword>
<dbReference type="PANTHER" id="PTHR43133:SF57">
    <property type="entry name" value="RNA POLYMERASE SIGMA-70 FACTOR"/>
    <property type="match status" value="1"/>
</dbReference>
<protein>
    <submittedName>
        <fullName evidence="7">RNA polymerase sigma 70</fullName>
    </submittedName>
</protein>
<evidence type="ECO:0000256" key="3">
    <source>
        <dbReference type="ARBA" id="ARBA00023082"/>
    </source>
</evidence>
<dbReference type="Gene3D" id="1.10.10.10">
    <property type="entry name" value="Winged helix-like DNA-binding domain superfamily/Winged helix DNA-binding domain"/>
    <property type="match status" value="1"/>
</dbReference>
<dbReference type="GO" id="GO:0006352">
    <property type="term" value="P:DNA-templated transcription initiation"/>
    <property type="evidence" value="ECO:0007669"/>
    <property type="project" value="InterPro"/>
</dbReference>
<proteinExistence type="inferred from homology"/>
<dbReference type="Gene3D" id="1.10.1740.10">
    <property type="match status" value="1"/>
</dbReference>
<evidence type="ECO:0000256" key="4">
    <source>
        <dbReference type="ARBA" id="ARBA00023163"/>
    </source>
</evidence>
<sequence>MEEPLVLDTLAQEEIDIFENAAGTDPAALFAAAYRTFAGPVQGYLKARGLDDPEAVTQDVFMAFYPKIGTLTGGLQGAKSLIFSIAHARMVDHYRRLERRPQLTAYDPQHDGRTTPSAEDQAAELTGGAAAMLEGLSGEHQEVLALRVVADLSIDQVAAIMGKSAGAIKQLQRRALQNLKAQTLKRNQANHE</sequence>
<dbReference type="Pfam" id="PF04545">
    <property type="entry name" value="Sigma70_r4"/>
    <property type="match status" value="1"/>
</dbReference>
<name>A0A0B4D9G0_PSEPS</name>
<dbReference type="NCBIfam" id="TIGR02937">
    <property type="entry name" value="sigma70-ECF"/>
    <property type="match status" value="1"/>
</dbReference>
<dbReference type="InterPro" id="IPR036388">
    <property type="entry name" value="WH-like_DNA-bd_sf"/>
</dbReference>
<dbReference type="Proteomes" id="UP000031196">
    <property type="component" value="Unassembled WGS sequence"/>
</dbReference>
<dbReference type="RefSeq" id="WP_043455805.1">
    <property type="nucleotide sequence ID" value="NZ_JBFBKS010000003.1"/>
</dbReference>
<accession>A0A0B4D9G0</accession>
<dbReference type="CDD" id="cd06171">
    <property type="entry name" value="Sigma70_r4"/>
    <property type="match status" value="1"/>
</dbReference>
<dbReference type="SUPFAM" id="SSF88946">
    <property type="entry name" value="Sigma2 domain of RNA polymerase sigma factors"/>
    <property type="match status" value="1"/>
</dbReference>
<dbReference type="InterPro" id="IPR013325">
    <property type="entry name" value="RNA_pol_sigma_r2"/>
</dbReference>
<dbReference type="AlphaFoldDB" id="A0A0B4D9G0"/>
<evidence type="ECO:0000256" key="1">
    <source>
        <dbReference type="ARBA" id="ARBA00010641"/>
    </source>
</evidence>
<dbReference type="GO" id="GO:0016987">
    <property type="term" value="F:sigma factor activity"/>
    <property type="evidence" value="ECO:0007669"/>
    <property type="project" value="UniProtKB-KW"/>
</dbReference>
<reference evidence="7 8" key="1">
    <citation type="submission" date="2014-12" db="EMBL/GenBank/DDBJ databases">
        <title>Genome sequencing of Arthrobacter phenanthrenivorans SWC37.</title>
        <authorList>
            <person name="Tan P.W."/>
            <person name="Chan K.-G."/>
        </authorList>
    </citation>
    <scope>NUCLEOTIDE SEQUENCE [LARGE SCALE GENOMIC DNA]</scope>
    <source>
        <strain evidence="7 8">SWC37</strain>
    </source>
</reference>
<keyword evidence="3" id="KW-0731">Sigma factor</keyword>
<keyword evidence="2" id="KW-0805">Transcription regulation</keyword>
<feature type="region of interest" description="Disordered" evidence="5">
    <location>
        <begin position="101"/>
        <end position="121"/>
    </location>
</feature>
<comment type="caution">
    <text evidence="7">The sequence shown here is derived from an EMBL/GenBank/DDBJ whole genome shotgun (WGS) entry which is preliminary data.</text>
</comment>
<dbReference type="OrthoDB" id="5501064at2"/>
<evidence type="ECO:0000259" key="6">
    <source>
        <dbReference type="Pfam" id="PF04545"/>
    </source>
</evidence>
<evidence type="ECO:0000313" key="8">
    <source>
        <dbReference type="Proteomes" id="UP000031196"/>
    </source>
</evidence>
<dbReference type="InterPro" id="IPR013324">
    <property type="entry name" value="RNA_pol_sigma_r3/r4-like"/>
</dbReference>
<comment type="similarity">
    <text evidence="1">Belongs to the sigma-70 factor family. ECF subfamily.</text>
</comment>
<evidence type="ECO:0000313" key="7">
    <source>
        <dbReference type="EMBL" id="KIC63301.1"/>
    </source>
</evidence>